<name>A0A1C1C7B9_9EURO</name>
<keyword evidence="5" id="KW-1185">Reference proteome</keyword>
<feature type="region of interest" description="Disordered" evidence="1">
    <location>
        <begin position="221"/>
        <end position="242"/>
    </location>
</feature>
<dbReference type="VEuPathDB" id="FungiDB:CLCR_05421"/>
<gene>
    <name evidence="4" type="ORF">CLCR_05421</name>
</gene>
<reference evidence="5" key="1">
    <citation type="submission" date="2015-07" db="EMBL/GenBank/DDBJ databases">
        <authorList>
            <person name="Teixeira M.M."/>
            <person name="Souza R.C."/>
            <person name="Almeida L.G."/>
            <person name="Vicente V.A."/>
            <person name="de Hoog S."/>
            <person name="Bocca A.L."/>
            <person name="de Almeida S.R."/>
            <person name="Vasconcelos A.T."/>
            <person name="Felipe M.S."/>
        </authorList>
    </citation>
    <scope>NUCLEOTIDE SEQUENCE [LARGE SCALE GENOMIC DNA]</scope>
    <source>
        <strain evidence="5">KSF</strain>
    </source>
</reference>
<feature type="domain" description="SAM-like" evidence="3">
    <location>
        <begin position="916"/>
        <end position="988"/>
    </location>
</feature>
<evidence type="ECO:0000313" key="4">
    <source>
        <dbReference type="EMBL" id="OCT44423.1"/>
    </source>
</evidence>
<dbReference type="InterPro" id="IPR055528">
    <property type="entry name" value="DUF7102"/>
</dbReference>
<dbReference type="Pfam" id="PF23394">
    <property type="entry name" value="DUF7102"/>
    <property type="match status" value="1"/>
</dbReference>
<dbReference type="InterPro" id="IPR057559">
    <property type="entry name" value="SAM_6"/>
</dbReference>
<evidence type="ECO:0000259" key="2">
    <source>
        <dbReference type="Pfam" id="PF23394"/>
    </source>
</evidence>
<proteinExistence type="predicted"/>
<dbReference type="VEuPathDB" id="FungiDB:G647_07112"/>
<dbReference type="Proteomes" id="UP000094526">
    <property type="component" value="Unassembled WGS sequence"/>
</dbReference>
<feature type="domain" description="DUF7102" evidence="2">
    <location>
        <begin position="729"/>
        <end position="898"/>
    </location>
</feature>
<protein>
    <submittedName>
        <fullName evidence="4">Uncharacterized protein</fullName>
    </submittedName>
</protein>
<organism evidence="4 5">
    <name type="scientific">Cladophialophora carrionii</name>
    <dbReference type="NCBI Taxonomy" id="86049"/>
    <lineage>
        <taxon>Eukaryota</taxon>
        <taxon>Fungi</taxon>
        <taxon>Dikarya</taxon>
        <taxon>Ascomycota</taxon>
        <taxon>Pezizomycotina</taxon>
        <taxon>Eurotiomycetes</taxon>
        <taxon>Chaetothyriomycetidae</taxon>
        <taxon>Chaetothyriales</taxon>
        <taxon>Herpotrichiellaceae</taxon>
        <taxon>Cladophialophora</taxon>
    </lineage>
</organism>
<sequence>MSVPSVLDYARSHGLALDHTAEDLFDALPCSPLVMSEDEAELPEPDFSLFANELLEPKLQISQKGGILLAESIRDPPVVIDWDHFLPDRHRVRKLKIEEPVLVGDHQTDFLRFKRLAASQRNADQYLETCSLISSTSDHDLEKEWDDIQSGNAVRRVENELADERCHTTKEALIHLSCLLKNNLTDETKDEILKGFFPSCEVRSDARRCLVLFDSRQRPRERSVTPTLVQEEHSPEPYVPSSPDLDFPLRSDEHVDLDNLLRQVEREMQETDQIHSDRASDLSPEKFAATKHLLQAARTRPDVKNIYAETIYLSDAGTRQARKRLNRLEFDAPIVSSSSLIERTSEDTTITSSLHSTGSSPLSQQQQEFHSNNPIAPPRADSPDVDDPLYLSLTNGKAESPYSGSLDGLLPCSGFRAVEDEFDNILDQDLPEEFLRLAEVARYEVDAMLEEDKTFAAERLWKHPVPQLDGILISAPWSDHQDNFLASKLDEMSLVPSDEVDSQKDEQLNWQPIPLHLMKLGLDDEIEDNGQLHKWLEPPKTVTKSEQLIYKKPGLRLLDAEEESDDELEEDSDLLTEMRMPPQATVPAKRLEHGFDPQFNLVIKKTCMPRVEDLDRLRPQSSSTSSLGGFSISSALDTFLDLRGGKFKRVAVPESASGTKLELAEDPIEQTQSDENDCVDSRCILASKPLPIPTDSTSGTMKVPRTAEQEIYQDATEDQPQLMKLDRCRTVVIETAILQSYASVVNFLETFGGDRLNIVYGEMNKIGRDHCGSAAPDMILNPMTALILTNVQALSQKSLPGQAAAGQNTVRSRVRNLAQDYHRVLVVITTPNPNPDSASLQAQVDAMATFTGYCASLCGEHTLAVTPTWVISRPDVRTIDEALNKTLWNLICRYAFPETDPTMGAQHVVDAVALTNEESHWEQFLRRAGLNPMAAQIVLGSLRRRGTSEGEHAQGWGLRELVRMLPGERRAMLTEALGSKMTERLDLVLDREWR</sequence>
<feature type="region of interest" description="Disordered" evidence="1">
    <location>
        <begin position="345"/>
        <end position="393"/>
    </location>
</feature>
<evidence type="ECO:0000256" key="1">
    <source>
        <dbReference type="SAM" id="MobiDB-lite"/>
    </source>
</evidence>
<accession>A0A1C1C7B9</accession>
<feature type="compositionally biased region" description="Low complexity" evidence="1">
    <location>
        <begin position="348"/>
        <end position="363"/>
    </location>
</feature>
<evidence type="ECO:0000313" key="5">
    <source>
        <dbReference type="Proteomes" id="UP000094526"/>
    </source>
</evidence>
<dbReference type="OrthoDB" id="3647246at2759"/>
<comment type="caution">
    <text evidence="4">The sequence shown here is derived from an EMBL/GenBank/DDBJ whole genome shotgun (WGS) entry which is preliminary data.</text>
</comment>
<dbReference type="Pfam" id="PF23395">
    <property type="entry name" value="SAM_6"/>
    <property type="match status" value="1"/>
</dbReference>
<feature type="compositionally biased region" description="Polar residues" evidence="1">
    <location>
        <begin position="364"/>
        <end position="374"/>
    </location>
</feature>
<dbReference type="EMBL" id="LGRB01000020">
    <property type="protein sequence ID" value="OCT44423.1"/>
    <property type="molecule type" value="Genomic_DNA"/>
</dbReference>
<evidence type="ECO:0000259" key="3">
    <source>
        <dbReference type="Pfam" id="PF23395"/>
    </source>
</evidence>
<dbReference type="AlphaFoldDB" id="A0A1C1C7B9"/>